<sequence length="88" mass="10176">MYFLKRMMAAYFICKGNSIYLLIEANEMLLMISLNNINTIRGQIPLVLGAARHQPKIINIYSSARLLFSSCAWPWEVSVPHTPYHSFR</sequence>
<dbReference type="EMBL" id="WNYA01000002">
    <property type="protein sequence ID" value="KAG8586575.1"/>
    <property type="molecule type" value="Genomic_DNA"/>
</dbReference>
<gene>
    <name evidence="1" type="ORF">GDO81_005425</name>
</gene>
<reference evidence="1" key="1">
    <citation type="thesis" date="2020" institute="ProQuest LLC" country="789 East Eisenhower Parkway, Ann Arbor, MI, USA">
        <title>Comparative Genomics and Chromosome Evolution.</title>
        <authorList>
            <person name="Mudd A.B."/>
        </authorList>
    </citation>
    <scope>NUCLEOTIDE SEQUENCE</scope>
    <source>
        <strain evidence="1">237g6f4</strain>
        <tissue evidence="1">Blood</tissue>
    </source>
</reference>
<proteinExistence type="predicted"/>
<evidence type="ECO:0000313" key="1">
    <source>
        <dbReference type="EMBL" id="KAG8586575.1"/>
    </source>
</evidence>
<dbReference type="Proteomes" id="UP000824782">
    <property type="component" value="Unassembled WGS sequence"/>
</dbReference>
<organism evidence="1 2">
    <name type="scientific">Engystomops pustulosus</name>
    <name type="common">Tungara frog</name>
    <name type="synonym">Physalaemus pustulosus</name>
    <dbReference type="NCBI Taxonomy" id="76066"/>
    <lineage>
        <taxon>Eukaryota</taxon>
        <taxon>Metazoa</taxon>
        <taxon>Chordata</taxon>
        <taxon>Craniata</taxon>
        <taxon>Vertebrata</taxon>
        <taxon>Euteleostomi</taxon>
        <taxon>Amphibia</taxon>
        <taxon>Batrachia</taxon>
        <taxon>Anura</taxon>
        <taxon>Neobatrachia</taxon>
        <taxon>Hyloidea</taxon>
        <taxon>Leptodactylidae</taxon>
        <taxon>Leiuperinae</taxon>
        <taxon>Engystomops</taxon>
    </lineage>
</organism>
<protein>
    <submittedName>
        <fullName evidence="1">Uncharacterized protein</fullName>
    </submittedName>
</protein>
<evidence type="ECO:0000313" key="2">
    <source>
        <dbReference type="Proteomes" id="UP000824782"/>
    </source>
</evidence>
<dbReference type="AlphaFoldDB" id="A0AAV7CPE2"/>
<name>A0AAV7CPE2_ENGPU</name>
<accession>A0AAV7CPE2</accession>
<comment type="caution">
    <text evidence="1">The sequence shown here is derived from an EMBL/GenBank/DDBJ whole genome shotgun (WGS) entry which is preliminary data.</text>
</comment>
<keyword evidence="2" id="KW-1185">Reference proteome</keyword>